<dbReference type="AlphaFoldDB" id="A0A7L4KN19"/>
<protein>
    <submittedName>
        <fullName evidence="4">POK9 protein</fullName>
    </submittedName>
</protein>
<dbReference type="GO" id="GO:0006508">
    <property type="term" value="P:proteolysis"/>
    <property type="evidence" value="ECO:0007669"/>
    <property type="project" value="UniProtKB-KW"/>
</dbReference>
<feature type="domain" description="Peptidase A2" evidence="3">
    <location>
        <begin position="146"/>
        <end position="160"/>
    </location>
</feature>
<feature type="non-terminal residue" evidence="4">
    <location>
        <position position="1"/>
    </location>
</feature>
<evidence type="ECO:0000256" key="1">
    <source>
        <dbReference type="ARBA" id="ARBA00022670"/>
    </source>
</evidence>
<comment type="caution">
    <text evidence="4">The sequence shown here is derived from an EMBL/GenBank/DDBJ whole genome shotgun (WGS) entry which is preliminary data.</text>
</comment>
<dbReference type="InterPro" id="IPR029054">
    <property type="entry name" value="dUTPase-like"/>
</dbReference>
<keyword evidence="2" id="KW-0378">Hydrolase</keyword>
<dbReference type="Proteomes" id="UP000576729">
    <property type="component" value="Unassembled WGS sequence"/>
</dbReference>
<dbReference type="PROSITE" id="PS50175">
    <property type="entry name" value="ASP_PROT_RETROV"/>
    <property type="match status" value="1"/>
</dbReference>
<evidence type="ECO:0000256" key="2">
    <source>
        <dbReference type="ARBA" id="ARBA00022750"/>
    </source>
</evidence>
<evidence type="ECO:0000259" key="3">
    <source>
        <dbReference type="PROSITE" id="PS50175"/>
    </source>
</evidence>
<accession>A0A7L4KN19</accession>
<keyword evidence="2" id="KW-0064">Aspartyl protease</keyword>
<gene>
    <name evidence="4" type="primary">Ervk9_0</name>
    <name evidence="4" type="ORF">CALWIL_R11904</name>
</gene>
<evidence type="ECO:0000313" key="4">
    <source>
        <dbReference type="EMBL" id="NXY54349.1"/>
    </source>
</evidence>
<dbReference type="Pfam" id="PF00692">
    <property type="entry name" value="dUTPase"/>
    <property type="match status" value="1"/>
</dbReference>
<name>A0A7L4KN19_9CORV</name>
<sequence>RGSLGLDLAAAVDVTLVDNRPQEISTGVHGPIQINDQPCGALLLGRSSSGLKGLFVLPGITDADCQGDINIVVQTHFPPIHIPKGSKIAQLVPMQRLTAAMEPACAKERGSSGFGSAGGLAMLTLALTDRPAVMAHFQHAGDGLSARVLLDSGSDLTIMC</sequence>
<dbReference type="GO" id="GO:0004190">
    <property type="term" value="F:aspartic-type endopeptidase activity"/>
    <property type="evidence" value="ECO:0007669"/>
    <property type="project" value="UniProtKB-KW"/>
</dbReference>
<dbReference type="EMBL" id="VWPU01003017">
    <property type="protein sequence ID" value="NXY54349.1"/>
    <property type="molecule type" value="Genomic_DNA"/>
</dbReference>
<feature type="non-terminal residue" evidence="4">
    <location>
        <position position="160"/>
    </location>
</feature>
<proteinExistence type="predicted"/>
<dbReference type="InterPro" id="IPR036157">
    <property type="entry name" value="dUTPase-like_sf"/>
</dbReference>
<dbReference type="SUPFAM" id="SSF51283">
    <property type="entry name" value="dUTPase-like"/>
    <property type="match status" value="1"/>
</dbReference>
<dbReference type="PANTHER" id="PTHR19422:SF123">
    <property type="entry name" value="RT1 CLASS I, LOCUS CE15"/>
    <property type="match status" value="1"/>
</dbReference>
<dbReference type="Gene3D" id="2.70.40.10">
    <property type="match status" value="1"/>
</dbReference>
<organism evidence="4 5">
    <name type="scientific">Callaeas wilsoni</name>
    <name type="common">North Island kokako</name>
    <dbReference type="NCBI Taxonomy" id="1347786"/>
    <lineage>
        <taxon>Eukaryota</taxon>
        <taxon>Metazoa</taxon>
        <taxon>Chordata</taxon>
        <taxon>Craniata</taxon>
        <taxon>Vertebrata</taxon>
        <taxon>Euteleostomi</taxon>
        <taxon>Archelosauria</taxon>
        <taxon>Archosauria</taxon>
        <taxon>Dinosauria</taxon>
        <taxon>Saurischia</taxon>
        <taxon>Theropoda</taxon>
        <taxon>Coelurosauria</taxon>
        <taxon>Aves</taxon>
        <taxon>Neognathae</taxon>
        <taxon>Neoaves</taxon>
        <taxon>Telluraves</taxon>
        <taxon>Australaves</taxon>
        <taxon>Passeriformes</taxon>
        <taxon>Corvoidea</taxon>
        <taxon>Callaeidae</taxon>
        <taxon>Callaeas</taxon>
    </lineage>
</organism>
<evidence type="ECO:0000313" key="5">
    <source>
        <dbReference type="Proteomes" id="UP000576729"/>
    </source>
</evidence>
<keyword evidence="5" id="KW-1185">Reference proteome</keyword>
<reference evidence="4 5" key="1">
    <citation type="submission" date="2019-09" db="EMBL/GenBank/DDBJ databases">
        <title>Bird 10,000 Genomes (B10K) Project - Family phase.</title>
        <authorList>
            <person name="Zhang G."/>
        </authorList>
    </citation>
    <scope>NUCLEOTIDE SEQUENCE [LARGE SCALE GENOMIC DNA]</scope>
    <source>
        <strain evidence="4">B10K-OTA-212792</strain>
        <tissue evidence="4">Blood</tissue>
    </source>
</reference>
<dbReference type="InterPro" id="IPR001995">
    <property type="entry name" value="Peptidase_A2_cat"/>
</dbReference>
<dbReference type="InterPro" id="IPR001969">
    <property type="entry name" value="Aspartic_peptidase_AS"/>
</dbReference>
<keyword evidence="1" id="KW-0645">Protease</keyword>
<dbReference type="PANTHER" id="PTHR19422">
    <property type="entry name" value="GAG RETROVIRAL POLYPROTEIN"/>
    <property type="match status" value="1"/>
</dbReference>
<dbReference type="InterPro" id="IPR051592">
    <property type="entry name" value="HERV-K_Pro_peptidase_A2"/>
</dbReference>
<dbReference type="PROSITE" id="PS00141">
    <property type="entry name" value="ASP_PROTEASE"/>
    <property type="match status" value="1"/>
</dbReference>